<dbReference type="InterPro" id="IPR029058">
    <property type="entry name" value="AB_hydrolase_fold"/>
</dbReference>
<dbReference type="AlphaFoldDB" id="A0A1H6CGW7"/>
<dbReference type="OrthoDB" id="9796570at2"/>
<dbReference type="Gene3D" id="3.40.50.1820">
    <property type="entry name" value="alpha/beta hydrolase"/>
    <property type="match status" value="1"/>
</dbReference>
<dbReference type="RefSeq" id="WP_103874560.1">
    <property type="nucleotide sequence ID" value="NZ_FNUY01000010.1"/>
</dbReference>
<organism evidence="1 2">
    <name type="scientific">Bosea lathyri</name>
    <dbReference type="NCBI Taxonomy" id="1036778"/>
    <lineage>
        <taxon>Bacteria</taxon>
        <taxon>Pseudomonadati</taxon>
        <taxon>Pseudomonadota</taxon>
        <taxon>Alphaproteobacteria</taxon>
        <taxon>Hyphomicrobiales</taxon>
        <taxon>Boseaceae</taxon>
        <taxon>Bosea</taxon>
    </lineage>
</organism>
<keyword evidence="2" id="KW-1185">Reference proteome</keyword>
<dbReference type="SUPFAM" id="SSF53474">
    <property type="entry name" value="alpha/beta-Hydrolases"/>
    <property type="match status" value="1"/>
</dbReference>
<reference evidence="1 2" key="1">
    <citation type="submission" date="2016-10" db="EMBL/GenBank/DDBJ databases">
        <authorList>
            <person name="de Groot N.N."/>
        </authorList>
    </citation>
    <scope>NUCLEOTIDE SEQUENCE [LARGE SCALE GENOMIC DNA]</scope>
    <source>
        <strain evidence="1 2">DSM 26656</strain>
    </source>
</reference>
<protein>
    <submittedName>
        <fullName evidence="1">Phospholipase/carboxylesterase</fullName>
    </submittedName>
</protein>
<dbReference type="Proteomes" id="UP000236743">
    <property type="component" value="Unassembled WGS sequence"/>
</dbReference>
<evidence type="ECO:0000313" key="1">
    <source>
        <dbReference type="EMBL" id="SEG72122.1"/>
    </source>
</evidence>
<name>A0A1H6CGW7_9HYPH</name>
<proteinExistence type="predicted"/>
<sequence length="217" mass="22930">MTTVATTDFIHVFEEGSEASRAPLLLLHGTGGDERDLLPLGRMVAPGASLLSPRGKVLEGAMPRFFRRLAEGVFDEADLVRRTHELADFIVESRKRYDLPAPVALGFSNGANIAASLLLLRPEVLAGAALVRAMSPFKSESPFANAPKADLAKADLAGKPVLVLSGALDPIIPAEDAARLVRTLTANGAVVDHRTLPTGHGLSQADVGLLSGWLDQL</sequence>
<dbReference type="EMBL" id="FNUY01000010">
    <property type="protein sequence ID" value="SEG72122.1"/>
    <property type="molecule type" value="Genomic_DNA"/>
</dbReference>
<accession>A0A1H6CGW7</accession>
<gene>
    <name evidence="1" type="ORF">SAMN04488115_11097</name>
</gene>
<evidence type="ECO:0000313" key="2">
    <source>
        <dbReference type="Proteomes" id="UP000236743"/>
    </source>
</evidence>